<dbReference type="InterPro" id="IPR045099">
    <property type="entry name" value="PITH1-like"/>
</dbReference>
<reference evidence="4" key="1">
    <citation type="submission" date="2021-03" db="EMBL/GenBank/DDBJ databases">
        <title>Comparative genomics and phylogenomic investigation of the class Geoglossomycetes provide insights into ecological specialization and systematics.</title>
        <authorList>
            <person name="Melie T."/>
            <person name="Pirro S."/>
            <person name="Miller A.N."/>
            <person name="Quandt A."/>
        </authorList>
    </citation>
    <scope>NUCLEOTIDE SEQUENCE</scope>
    <source>
        <strain evidence="4">CAQ_001_2017</strain>
    </source>
</reference>
<dbReference type="Gene3D" id="2.60.120.470">
    <property type="entry name" value="PITH domain"/>
    <property type="match status" value="1"/>
</dbReference>
<dbReference type="PANTHER" id="PTHR12175">
    <property type="entry name" value="AD039 HT014 THIOREDOXIN FAMILY TRP26"/>
    <property type="match status" value="1"/>
</dbReference>
<evidence type="ECO:0000313" key="5">
    <source>
        <dbReference type="Proteomes" id="UP000750711"/>
    </source>
</evidence>
<sequence length="222" mass="24565">MTSHCHNEHDGHDHSDGAGVHDHSDDITPAIQTLLYDKINFDNIRTLNETVTGSGAAIVKKTWAERLTTQPELESNADEQVLMFIPFSAQVKLHAILLRTSNSPSAPRTLRMTINRDDLDFTTAADLIATQTLYLSQTSDVQEVPLKRALWNNTHAVTLFFEDNHSDGAEDVTRVSYIGFKGEWMDMGKAPVGFLYESSARLADHKVDGVKENALGGSRLGM</sequence>
<comment type="similarity">
    <text evidence="1">Belongs to the PITHD1 family.</text>
</comment>
<feature type="region of interest" description="Disordered" evidence="2">
    <location>
        <begin position="1"/>
        <end position="24"/>
    </location>
</feature>
<accession>A0A9P8LHY4</accession>
<dbReference type="InterPro" id="IPR008979">
    <property type="entry name" value="Galactose-bd-like_sf"/>
</dbReference>
<dbReference type="GO" id="GO:0005737">
    <property type="term" value="C:cytoplasm"/>
    <property type="evidence" value="ECO:0007669"/>
    <property type="project" value="UniProtKB-ARBA"/>
</dbReference>
<dbReference type="AlphaFoldDB" id="A0A9P8LHY4"/>
<evidence type="ECO:0000256" key="1">
    <source>
        <dbReference type="ARBA" id="ARBA00025788"/>
    </source>
</evidence>
<keyword evidence="5" id="KW-1185">Reference proteome</keyword>
<dbReference type="PANTHER" id="PTHR12175:SF1">
    <property type="entry name" value="PITH DOMAIN-CONTAINING PROTEIN 1"/>
    <property type="match status" value="1"/>
</dbReference>
<dbReference type="SUPFAM" id="SSF49785">
    <property type="entry name" value="Galactose-binding domain-like"/>
    <property type="match status" value="1"/>
</dbReference>
<dbReference type="PROSITE" id="PS51532">
    <property type="entry name" value="PITH"/>
    <property type="match status" value="1"/>
</dbReference>
<organism evidence="4 5">
    <name type="scientific">Trichoglossum hirsutum</name>
    <dbReference type="NCBI Taxonomy" id="265104"/>
    <lineage>
        <taxon>Eukaryota</taxon>
        <taxon>Fungi</taxon>
        <taxon>Dikarya</taxon>
        <taxon>Ascomycota</taxon>
        <taxon>Pezizomycotina</taxon>
        <taxon>Geoglossomycetes</taxon>
        <taxon>Geoglossales</taxon>
        <taxon>Geoglossaceae</taxon>
        <taxon>Trichoglossum</taxon>
    </lineage>
</organism>
<evidence type="ECO:0000259" key="3">
    <source>
        <dbReference type="PROSITE" id="PS51532"/>
    </source>
</evidence>
<dbReference type="InterPro" id="IPR037047">
    <property type="entry name" value="PITH_dom_sf"/>
</dbReference>
<gene>
    <name evidence="4" type="ORF">GP486_000758</name>
</gene>
<dbReference type="GO" id="GO:0005634">
    <property type="term" value="C:nucleus"/>
    <property type="evidence" value="ECO:0007669"/>
    <property type="project" value="TreeGrafter"/>
</dbReference>
<protein>
    <recommendedName>
        <fullName evidence="3">PITH domain-containing protein</fullName>
    </recommendedName>
</protein>
<dbReference type="FunFam" id="2.60.120.470:FF:000003">
    <property type="entry name" value="DUF1000 domain protein (AFU_orthologue AFUA_1G09230)"/>
    <property type="match status" value="1"/>
</dbReference>
<feature type="domain" description="PITH" evidence="3">
    <location>
        <begin position="24"/>
        <end position="200"/>
    </location>
</feature>
<dbReference type="InterPro" id="IPR010400">
    <property type="entry name" value="PITH_dom"/>
</dbReference>
<dbReference type="EMBL" id="JAGHQM010000056">
    <property type="protein sequence ID" value="KAH0565836.1"/>
    <property type="molecule type" value="Genomic_DNA"/>
</dbReference>
<dbReference type="Pfam" id="PF06201">
    <property type="entry name" value="PITH"/>
    <property type="match status" value="1"/>
</dbReference>
<name>A0A9P8LHY4_9PEZI</name>
<evidence type="ECO:0000256" key="2">
    <source>
        <dbReference type="SAM" id="MobiDB-lite"/>
    </source>
</evidence>
<evidence type="ECO:0000313" key="4">
    <source>
        <dbReference type="EMBL" id="KAH0565836.1"/>
    </source>
</evidence>
<dbReference type="Proteomes" id="UP000750711">
    <property type="component" value="Unassembled WGS sequence"/>
</dbReference>
<comment type="caution">
    <text evidence="4">The sequence shown here is derived from an EMBL/GenBank/DDBJ whole genome shotgun (WGS) entry which is preliminary data.</text>
</comment>
<proteinExistence type="inferred from homology"/>